<keyword evidence="2 5" id="KW-0812">Transmembrane</keyword>
<dbReference type="InterPro" id="IPR006480">
    <property type="entry name" value="Phage_holin_4_1"/>
</dbReference>
<evidence type="ECO:0000313" key="6">
    <source>
        <dbReference type="EMBL" id="SMC39459.1"/>
    </source>
</evidence>
<keyword evidence="4 5" id="KW-0472">Membrane</keyword>
<dbReference type="RefSeq" id="WP_084233267.1">
    <property type="nucleotide sequence ID" value="NZ_FWXW01000001.1"/>
</dbReference>
<sequence length="168" mass="18663">MAGEYIKKLFENDYLVWLSVLGSLLFKLCFPETTYLYAAGAVLGIMIIDLLTKLYALSKQSGGLKKAVGTHKITSSAFAKGTLDKLLVFGVMLIICGLAYRLTPITEVATWLTQIIFTLMFLRDALSILENLNDAGVKGLGIFKKVIRNKMSEYIGSDENDKEENNHE</sequence>
<evidence type="ECO:0000256" key="4">
    <source>
        <dbReference type="ARBA" id="ARBA00023136"/>
    </source>
</evidence>
<protein>
    <submittedName>
        <fullName evidence="6">Bacteriophage holin family protein</fullName>
    </submittedName>
</protein>
<evidence type="ECO:0000256" key="3">
    <source>
        <dbReference type="ARBA" id="ARBA00022989"/>
    </source>
</evidence>
<evidence type="ECO:0000313" key="7">
    <source>
        <dbReference type="Proteomes" id="UP000192790"/>
    </source>
</evidence>
<keyword evidence="7" id="KW-1185">Reference proteome</keyword>
<accession>A0A1W1YTH6</accession>
<proteinExistence type="predicted"/>
<dbReference type="STRING" id="1122930.SAMN02745168_0646"/>
<gene>
    <name evidence="6" type="ORF">SAMN02745168_0646</name>
</gene>
<evidence type="ECO:0000256" key="2">
    <source>
        <dbReference type="ARBA" id="ARBA00022692"/>
    </source>
</evidence>
<comment type="subcellular location">
    <subcellularLocation>
        <location evidence="1">Membrane</location>
        <topology evidence="1">Multi-pass membrane protein</topology>
    </subcellularLocation>
</comment>
<keyword evidence="3 5" id="KW-1133">Transmembrane helix</keyword>
<dbReference type="Proteomes" id="UP000192790">
    <property type="component" value="Unassembled WGS sequence"/>
</dbReference>
<evidence type="ECO:0000256" key="5">
    <source>
        <dbReference type="SAM" id="Phobius"/>
    </source>
</evidence>
<reference evidence="6 7" key="1">
    <citation type="submission" date="2017-04" db="EMBL/GenBank/DDBJ databases">
        <authorList>
            <person name="Afonso C.L."/>
            <person name="Miller P.J."/>
            <person name="Scott M.A."/>
            <person name="Spackman E."/>
            <person name="Goraichik I."/>
            <person name="Dimitrov K.M."/>
            <person name="Suarez D.L."/>
            <person name="Swayne D.E."/>
        </authorList>
    </citation>
    <scope>NUCLEOTIDE SEQUENCE [LARGE SCALE GENOMIC DNA]</scope>
    <source>
        <strain evidence="6 7">DSM 12816</strain>
    </source>
</reference>
<dbReference type="Pfam" id="PF05105">
    <property type="entry name" value="Phage_holin_4_1"/>
    <property type="match status" value="1"/>
</dbReference>
<feature type="transmembrane region" description="Helical" evidence="5">
    <location>
        <begin position="86"/>
        <end position="102"/>
    </location>
</feature>
<evidence type="ECO:0000256" key="1">
    <source>
        <dbReference type="ARBA" id="ARBA00004141"/>
    </source>
</evidence>
<organism evidence="6 7">
    <name type="scientific">Papillibacter cinnamivorans DSM 12816</name>
    <dbReference type="NCBI Taxonomy" id="1122930"/>
    <lineage>
        <taxon>Bacteria</taxon>
        <taxon>Bacillati</taxon>
        <taxon>Bacillota</taxon>
        <taxon>Clostridia</taxon>
        <taxon>Eubacteriales</taxon>
        <taxon>Oscillospiraceae</taxon>
        <taxon>Papillibacter</taxon>
    </lineage>
</organism>
<name>A0A1W1YTH6_9FIRM</name>
<dbReference type="OrthoDB" id="2624054at2"/>
<dbReference type="AlphaFoldDB" id="A0A1W1YTH6"/>
<dbReference type="GO" id="GO:0016020">
    <property type="term" value="C:membrane"/>
    <property type="evidence" value="ECO:0007669"/>
    <property type="project" value="UniProtKB-SubCell"/>
</dbReference>
<dbReference type="EMBL" id="FWXW01000001">
    <property type="protein sequence ID" value="SMC39459.1"/>
    <property type="molecule type" value="Genomic_DNA"/>
</dbReference>
<feature type="transmembrane region" description="Helical" evidence="5">
    <location>
        <begin position="36"/>
        <end position="56"/>
    </location>
</feature>